<dbReference type="GO" id="GO:0043531">
    <property type="term" value="F:ADP binding"/>
    <property type="evidence" value="ECO:0007669"/>
    <property type="project" value="InterPro"/>
</dbReference>
<dbReference type="InterPro" id="IPR027417">
    <property type="entry name" value="P-loop_NTPase"/>
</dbReference>
<evidence type="ECO:0000259" key="2">
    <source>
        <dbReference type="Pfam" id="PF00931"/>
    </source>
</evidence>
<dbReference type="GeneID" id="87866067"/>
<gene>
    <name evidence="3" type="ORF">B0H65DRAFT_529706</name>
</gene>
<evidence type="ECO:0000313" key="4">
    <source>
        <dbReference type="Proteomes" id="UP001278500"/>
    </source>
</evidence>
<dbReference type="SUPFAM" id="SSF48452">
    <property type="entry name" value="TPR-like"/>
    <property type="match status" value="3"/>
</dbReference>
<dbReference type="Gene3D" id="1.25.40.10">
    <property type="entry name" value="Tetratricopeptide repeat domain"/>
    <property type="match status" value="2"/>
</dbReference>
<dbReference type="InterPro" id="IPR053137">
    <property type="entry name" value="NLR-like"/>
</dbReference>
<dbReference type="Pfam" id="PF00931">
    <property type="entry name" value="NB-ARC"/>
    <property type="match status" value="1"/>
</dbReference>
<dbReference type="Gene3D" id="3.40.50.300">
    <property type="entry name" value="P-loop containing nucleotide triphosphate hydrolases"/>
    <property type="match status" value="1"/>
</dbReference>
<dbReference type="InterPro" id="IPR011990">
    <property type="entry name" value="TPR-like_helical_dom_sf"/>
</dbReference>
<dbReference type="Proteomes" id="UP001278500">
    <property type="component" value="Unassembled WGS sequence"/>
</dbReference>
<dbReference type="NCBIfam" id="NF040586">
    <property type="entry name" value="FxSxx_TPR"/>
    <property type="match status" value="1"/>
</dbReference>
<dbReference type="Pfam" id="PF13374">
    <property type="entry name" value="TPR_10"/>
    <property type="match status" value="2"/>
</dbReference>
<dbReference type="RefSeq" id="XP_062679754.1">
    <property type="nucleotide sequence ID" value="XM_062828913.1"/>
</dbReference>
<reference evidence="3" key="1">
    <citation type="journal article" date="2023" name="Mol. Phylogenet. Evol.">
        <title>Genome-scale phylogeny and comparative genomics of the fungal order Sordariales.</title>
        <authorList>
            <person name="Hensen N."/>
            <person name="Bonometti L."/>
            <person name="Westerberg I."/>
            <person name="Brannstrom I.O."/>
            <person name="Guillou S."/>
            <person name="Cros-Aarteil S."/>
            <person name="Calhoun S."/>
            <person name="Haridas S."/>
            <person name="Kuo A."/>
            <person name="Mondo S."/>
            <person name="Pangilinan J."/>
            <person name="Riley R."/>
            <person name="LaButti K."/>
            <person name="Andreopoulos B."/>
            <person name="Lipzen A."/>
            <person name="Chen C."/>
            <person name="Yan M."/>
            <person name="Daum C."/>
            <person name="Ng V."/>
            <person name="Clum A."/>
            <person name="Steindorff A."/>
            <person name="Ohm R.A."/>
            <person name="Martin F."/>
            <person name="Silar P."/>
            <person name="Natvig D.O."/>
            <person name="Lalanne C."/>
            <person name="Gautier V."/>
            <person name="Ament-Velasquez S.L."/>
            <person name="Kruys A."/>
            <person name="Hutchinson M.I."/>
            <person name="Powell A.J."/>
            <person name="Barry K."/>
            <person name="Miller A.N."/>
            <person name="Grigoriev I.V."/>
            <person name="Debuchy R."/>
            <person name="Gladieux P."/>
            <person name="Hiltunen Thoren M."/>
            <person name="Johannesson H."/>
        </authorList>
    </citation>
    <scope>NUCLEOTIDE SEQUENCE</scope>
    <source>
        <strain evidence="3">CBS 560.94</strain>
    </source>
</reference>
<accession>A0AAE0JB56</accession>
<dbReference type="EMBL" id="JAUEPP010000006">
    <property type="protein sequence ID" value="KAK3340812.1"/>
    <property type="molecule type" value="Genomic_DNA"/>
</dbReference>
<evidence type="ECO:0000313" key="3">
    <source>
        <dbReference type="EMBL" id="KAK3340812.1"/>
    </source>
</evidence>
<keyword evidence="4" id="KW-1185">Reference proteome</keyword>
<comment type="caution">
    <text evidence="3">The sequence shown here is derived from an EMBL/GenBank/DDBJ whole genome shotgun (WGS) entry which is preliminary data.</text>
</comment>
<dbReference type="SUPFAM" id="SSF52540">
    <property type="entry name" value="P-loop containing nucleoside triphosphate hydrolases"/>
    <property type="match status" value="1"/>
</dbReference>
<reference evidence="3" key="2">
    <citation type="submission" date="2023-06" db="EMBL/GenBank/DDBJ databases">
        <authorList>
            <consortium name="Lawrence Berkeley National Laboratory"/>
            <person name="Haridas S."/>
            <person name="Hensen N."/>
            <person name="Bonometti L."/>
            <person name="Westerberg I."/>
            <person name="Brannstrom I.O."/>
            <person name="Guillou S."/>
            <person name="Cros-Aarteil S."/>
            <person name="Calhoun S."/>
            <person name="Kuo A."/>
            <person name="Mondo S."/>
            <person name="Pangilinan J."/>
            <person name="Riley R."/>
            <person name="Labutti K."/>
            <person name="Andreopoulos B."/>
            <person name="Lipzen A."/>
            <person name="Chen C."/>
            <person name="Yanf M."/>
            <person name="Daum C."/>
            <person name="Ng V."/>
            <person name="Clum A."/>
            <person name="Steindorff A."/>
            <person name="Ohm R."/>
            <person name="Martin F."/>
            <person name="Silar P."/>
            <person name="Natvig D."/>
            <person name="Lalanne C."/>
            <person name="Gautier V."/>
            <person name="Ament-Velasquez S.L."/>
            <person name="Kruys A."/>
            <person name="Hutchinson M.I."/>
            <person name="Powell A.J."/>
            <person name="Barry K."/>
            <person name="Miller A.N."/>
            <person name="Grigoriev I.V."/>
            <person name="Debuchy R."/>
            <person name="Gladieux P."/>
            <person name="Thoren M.H."/>
            <person name="Johannesson H."/>
        </authorList>
    </citation>
    <scope>NUCLEOTIDE SEQUENCE</scope>
    <source>
        <strain evidence="3">CBS 560.94</strain>
    </source>
</reference>
<name>A0AAE0JB56_9PEZI</name>
<sequence length="784" mass="88035">MKVERLETVPFSRDPDFVNRGDVLDQIDQRCSEPAGRVALVGLGGVGKSQLAIEYAHRTAAKDPDRWVFWVHAGTQVRVEEGLKAIADAVKLPGRRQPKADVPQLVYSWLSNERKRRWIIILDSADNVDVFFGAGSNPERRPLAAYLPQSPNGSLLVTTRDKDLAYRLVGGYKNIIKIGPMVQSDALLLLERKLSLLSDKDSAEELVRALEYVPLAISQAAAYIQKRSPRSSVEKYLAEFRKGESERAWLLSHDEGEFRREGGASSAILATWQISFEHIRSKRASAADLLSLMSFFDRQGIPESLLRPPHMDGAIQERRSDVQHDLGSNNSDDKIDNNKTDNGFEDNITILTNFCLVTVSESGDTFEMHGLVQLSTRMWLEACGREEEFKHQFVSRIAALFPPGDYSNWATCQRLFPHVERAVDYRPVESKLEEAWATLLYNGGWYAELQGRYDVAEQMARKSRRSRKETLGREDERTLASTSLCAEVLLDKGLWKEAEKLFVQVMETRKAKLGADHPSTLTSMANLASALWGQGRWDEAEKLEVQVMETSKAKLGADHPSTLTSMNNLASTLWNQGRWDEAEKLEVQVMETRKAKLGADHPNTLASMNNLALTYRDQGRWDEAEKLNVQVMEMSKAKLGADHPDTLTSMANLALTYMNQGRWDEAEKLGVQVMETRKAKLGADHPNTLASMNNLALTYRDQGRWGEAEKLEVQVMETSKAKLGADHPDTLTSMANLAFAWKSQGRHEDALALMQDCVEARERVLGPEHPYTLSSLTAVSKWSS</sequence>
<feature type="region of interest" description="Disordered" evidence="1">
    <location>
        <begin position="319"/>
        <end position="338"/>
    </location>
</feature>
<dbReference type="InterPro" id="IPR002182">
    <property type="entry name" value="NB-ARC"/>
</dbReference>
<protein>
    <recommendedName>
        <fullName evidence="2">NB-ARC domain-containing protein</fullName>
    </recommendedName>
</protein>
<dbReference type="PANTHER" id="PTHR46082">
    <property type="entry name" value="ATP/GTP-BINDING PROTEIN-RELATED"/>
    <property type="match status" value="1"/>
</dbReference>
<dbReference type="PANTHER" id="PTHR46082:SF6">
    <property type="entry name" value="AAA+ ATPASE DOMAIN-CONTAINING PROTEIN-RELATED"/>
    <property type="match status" value="1"/>
</dbReference>
<evidence type="ECO:0000256" key="1">
    <source>
        <dbReference type="SAM" id="MobiDB-lite"/>
    </source>
</evidence>
<dbReference type="Pfam" id="PF13424">
    <property type="entry name" value="TPR_12"/>
    <property type="match status" value="3"/>
</dbReference>
<dbReference type="PRINTS" id="PR00381">
    <property type="entry name" value="KINESINLIGHT"/>
</dbReference>
<proteinExistence type="predicted"/>
<organism evidence="3 4">
    <name type="scientific">Neurospora tetraspora</name>
    <dbReference type="NCBI Taxonomy" id="94610"/>
    <lineage>
        <taxon>Eukaryota</taxon>
        <taxon>Fungi</taxon>
        <taxon>Dikarya</taxon>
        <taxon>Ascomycota</taxon>
        <taxon>Pezizomycotina</taxon>
        <taxon>Sordariomycetes</taxon>
        <taxon>Sordariomycetidae</taxon>
        <taxon>Sordariales</taxon>
        <taxon>Sordariaceae</taxon>
        <taxon>Neurospora</taxon>
    </lineage>
</organism>
<dbReference type="AlphaFoldDB" id="A0AAE0JB56"/>
<feature type="domain" description="NB-ARC" evidence="2">
    <location>
        <begin position="32"/>
        <end position="193"/>
    </location>
</feature>